<dbReference type="Proteomes" id="UP000192756">
    <property type="component" value="Unassembled WGS sequence"/>
</dbReference>
<accession>A0A1W2BXI8</accession>
<evidence type="ECO:0000256" key="1">
    <source>
        <dbReference type="SAM" id="SignalP"/>
    </source>
</evidence>
<organism evidence="2 3">
    <name type="scientific">Pedobacter africanus</name>
    <dbReference type="NCBI Taxonomy" id="151894"/>
    <lineage>
        <taxon>Bacteria</taxon>
        <taxon>Pseudomonadati</taxon>
        <taxon>Bacteroidota</taxon>
        <taxon>Sphingobacteriia</taxon>
        <taxon>Sphingobacteriales</taxon>
        <taxon>Sphingobacteriaceae</taxon>
        <taxon>Pedobacter</taxon>
    </lineage>
</organism>
<dbReference type="AlphaFoldDB" id="A0A1W2BXI8"/>
<keyword evidence="1" id="KW-0732">Signal</keyword>
<protein>
    <recommendedName>
        <fullName evidence="4">Lipoprotein</fullName>
    </recommendedName>
</protein>
<proteinExistence type="predicted"/>
<dbReference type="EMBL" id="FWXT01000001">
    <property type="protein sequence ID" value="SMC77332.1"/>
    <property type="molecule type" value="Genomic_DNA"/>
</dbReference>
<feature type="chain" id="PRO_5012981011" description="Lipoprotein" evidence="1">
    <location>
        <begin position="31"/>
        <end position="165"/>
    </location>
</feature>
<evidence type="ECO:0000313" key="3">
    <source>
        <dbReference type="Proteomes" id="UP000192756"/>
    </source>
</evidence>
<dbReference type="PROSITE" id="PS51257">
    <property type="entry name" value="PROKAR_LIPOPROTEIN"/>
    <property type="match status" value="1"/>
</dbReference>
<dbReference type="STRING" id="151894.SAMN04488524_2701"/>
<evidence type="ECO:0008006" key="4">
    <source>
        <dbReference type="Google" id="ProtNLM"/>
    </source>
</evidence>
<keyword evidence="3" id="KW-1185">Reference proteome</keyword>
<gene>
    <name evidence="2" type="ORF">SAMN04488524_2701</name>
</gene>
<evidence type="ECO:0000313" key="2">
    <source>
        <dbReference type="EMBL" id="SMC77332.1"/>
    </source>
</evidence>
<reference evidence="3" key="1">
    <citation type="submission" date="2017-04" db="EMBL/GenBank/DDBJ databases">
        <authorList>
            <person name="Varghese N."/>
            <person name="Submissions S."/>
        </authorList>
    </citation>
    <scope>NUCLEOTIDE SEQUENCE [LARGE SCALE GENOMIC DNA]</scope>
    <source>
        <strain evidence="3">DSM 12126</strain>
    </source>
</reference>
<sequence>MFNKDFIMKNTPLYLAFMALPLLLSCGSNTNTDQKGDLADTDSVINKQCFVAADGKDTANLVVNTKGSGKVSGHLTINYAEKGKNDGEIEGKFSGDTLFVDYTFKIGETNKTVYKNPLALLKKDGKMVLGVGQIETTMGRSYFVKGKPISFDKGRFIFSSAECKE</sequence>
<name>A0A1W2BXI8_9SPHI</name>
<feature type="signal peptide" evidence="1">
    <location>
        <begin position="1"/>
        <end position="30"/>
    </location>
</feature>